<dbReference type="Pfam" id="PF13966">
    <property type="entry name" value="zf-RVT"/>
    <property type="match status" value="1"/>
</dbReference>
<dbReference type="EMBL" id="BKCJ010004764">
    <property type="protein sequence ID" value="GEU62956.1"/>
    <property type="molecule type" value="Genomic_DNA"/>
</dbReference>
<feature type="domain" description="Reverse transcriptase" evidence="1">
    <location>
        <begin position="237"/>
        <end position="506"/>
    </location>
</feature>
<dbReference type="SUPFAM" id="SSF56672">
    <property type="entry name" value="DNA/RNA polymerases"/>
    <property type="match status" value="1"/>
</dbReference>
<name>A0A6L2LM87_TANCI</name>
<protein>
    <recommendedName>
        <fullName evidence="1">Reverse transcriptase domain-containing protein</fullName>
    </recommendedName>
</protein>
<dbReference type="PROSITE" id="PS50878">
    <property type="entry name" value="RT_POL"/>
    <property type="match status" value="1"/>
</dbReference>
<dbReference type="InterPro" id="IPR000477">
    <property type="entry name" value="RT_dom"/>
</dbReference>
<proteinExistence type="predicted"/>
<dbReference type="InterPro" id="IPR043502">
    <property type="entry name" value="DNA/RNA_pol_sf"/>
</dbReference>
<organism evidence="2">
    <name type="scientific">Tanacetum cinerariifolium</name>
    <name type="common">Dalmatian daisy</name>
    <name type="synonym">Chrysanthemum cinerariifolium</name>
    <dbReference type="NCBI Taxonomy" id="118510"/>
    <lineage>
        <taxon>Eukaryota</taxon>
        <taxon>Viridiplantae</taxon>
        <taxon>Streptophyta</taxon>
        <taxon>Embryophyta</taxon>
        <taxon>Tracheophyta</taxon>
        <taxon>Spermatophyta</taxon>
        <taxon>Magnoliopsida</taxon>
        <taxon>eudicotyledons</taxon>
        <taxon>Gunneridae</taxon>
        <taxon>Pentapetalae</taxon>
        <taxon>asterids</taxon>
        <taxon>campanulids</taxon>
        <taxon>Asterales</taxon>
        <taxon>Asteraceae</taxon>
        <taxon>Asteroideae</taxon>
        <taxon>Anthemideae</taxon>
        <taxon>Anthemidinae</taxon>
        <taxon>Tanacetum</taxon>
    </lineage>
</organism>
<sequence length="818" mass="94765">MYNFLAYKPRFLEVVADQWSHQIDGCAMFRVVKRMKLLKKPIRKLLNDQGNIHERVANLRVELDAIQIALDTDPLNEVLQEEEAVYLTSFNEAKLDEERFLKQKAKAEWLDVGDSNSAYFHKTIKGRNQRNRIEIIRTIDNEEVTGAAVPQCFVEHYKNFLGSNFNCMNLDFVDLFRNQVSEGSCTSMIRPISNDEIKRAMFDIGDDKAPGPDGFTSVFFKKAWDTVGMYVCVAIREFFMNGKILKEINHTFLALIPKVATPMKVTDFRPISCCNVIYKCTSKIITNRIIAGIKEVVSENQSAFVPGRRISGNILITQELMHNYHRNVGPPRCAFKVDIQKAYDTVDWHFLECILKQFGFLDKMVKWVVTCVTTASFSLHINGDVHGFFEGKRGLRQGDPMSPYLFTLVMEALTLMLQRRVRNSESFRYHKQCEELQIINVCFADDLFLFTYGDMDSVKLIMDTLDEFKLVSGIINDIEQLMRGFLWCNGDLKKGKAKVAWRDICLPKNEGGLGLRSLEIFNLALMTTHIWSIASNRESLWVRWIHTYKLCGNRKSTSLWYDRWCSLSPLSNLLSPRDIHREGYFLITCVADIITNGSWNWPLRWLAKAHDIANISVPVLSDRKDCILWRDLHGKSYEFSVRNGWETLKAREDVCSWHNDVWFTHGIPRHSFHLWFVMRRSLKTQDMLRPWDVGPATDLSSLRYPLCNNQQDSHEHLFFECAYAAKVWGYVRDLADLNDAPPVLMDIVDLLQQMGKSRKVRSIFRKLILAATAYFIWNERNSRLFKNRKRSPEDIRDVIMVVSSKGMSLVVEVQAYVA</sequence>
<evidence type="ECO:0000313" key="2">
    <source>
        <dbReference type="EMBL" id="GEU62956.1"/>
    </source>
</evidence>
<dbReference type="CDD" id="cd01650">
    <property type="entry name" value="RT_nLTR_like"/>
    <property type="match status" value="1"/>
</dbReference>
<dbReference type="InterPro" id="IPR026960">
    <property type="entry name" value="RVT-Znf"/>
</dbReference>
<dbReference type="PANTHER" id="PTHR33116">
    <property type="entry name" value="REVERSE TRANSCRIPTASE ZINC-BINDING DOMAIN-CONTAINING PROTEIN-RELATED-RELATED"/>
    <property type="match status" value="1"/>
</dbReference>
<gene>
    <name evidence="2" type="ORF">Tci_034934</name>
</gene>
<dbReference type="AlphaFoldDB" id="A0A6L2LM87"/>
<accession>A0A6L2LM87</accession>
<dbReference type="Pfam" id="PF00078">
    <property type="entry name" value="RVT_1"/>
    <property type="match status" value="1"/>
</dbReference>
<reference evidence="2" key="1">
    <citation type="journal article" date="2019" name="Sci. Rep.">
        <title>Draft genome of Tanacetum cinerariifolium, the natural source of mosquito coil.</title>
        <authorList>
            <person name="Yamashiro T."/>
            <person name="Shiraishi A."/>
            <person name="Satake H."/>
            <person name="Nakayama K."/>
        </authorList>
    </citation>
    <scope>NUCLEOTIDE SEQUENCE</scope>
</reference>
<evidence type="ECO:0000259" key="1">
    <source>
        <dbReference type="PROSITE" id="PS50878"/>
    </source>
</evidence>
<comment type="caution">
    <text evidence="2">The sequence shown here is derived from an EMBL/GenBank/DDBJ whole genome shotgun (WGS) entry which is preliminary data.</text>
</comment>
<dbReference type="PANTHER" id="PTHR33116:SF78">
    <property type="entry name" value="OS12G0587133 PROTEIN"/>
    <property type="match status" value="1"/>
</dbReference>